<feature type="region of interest" description="Disordered" evidence="2">
    <location>
        <begin position="51"/>
        <end position="108"/>
    </location>
</feature>
<dbReference type="EMBL" id="CDMZ01003875">
    <property type="protein sequence ID" value="CEM47890.1"/>
    <property type="molecule type" value="Genomic_DNA"/>
</dbReference>
<feature type="coiled-coil region" evidence="1">
    <location>
        <begin position="216"/>
        <end position="243"/>
    </location>
</feature>
<feature type="compositionally biased region" description="Basic and acidic residues" evidence="2">
    <location>
        <begin position="51"/>
        <end position="77"/>
    </location>
</feature>
<proteinExistence type="predicted"/>
<keyword evidence="1" id="KW-0175">Coiled coil</keyword>
<feature type="region of interest" description="Disordered" evidence="2">
    <location>
        <begin position="305"/>
        <end position="328"/>
    </location>
</feature>
<organism evidence="4">
    <name type="scientific">Chromera velia CCMP2878</name>
    <dbReference type="NCBI Taxonomy" id="1169474"/>
    <lineage>
        <taxon>Eukaryota</taxon>
        <taxon>Sar</taxon>
        <taxon>Alveolata</taxon>
        <taxon>Colpodellida</taxon>
        <taxon>Chromeraceae</taxon>
        <taxon>Chromera</taxon>
    </lineage>
</organism>
<evidence type="ECO:0000256" key="1">
    <source>
        <dbReference type="SAM" id="Coils"/>
    </source>
</evidence>
<dbReference type="AlphaFoldDB" id="A0A0G4HU03"/>
<feature type="region of interest" description="Disordered" evidence="2">
    <location>
        <begin position="244"/>
        <end position="287"/>
    </location>
</feature>
<sequence length="659" mass="74424">MKHRHCFTVLLLLCLLPCDVTGLRQPTEVHGLQRQLGHAYRHFFSWMSRTRGAEEDTQREETPPIRHWLRTGERPPESLEEGMSESDAHTQAQRASESDRGADLASNAAPIYVDERERVNVTTNSSVEGGASDGLFGFLQMWGPPGKHAKLNLHKLITTVRDQMDEDDGDDFMEELEGLSQQAQVDRIAEALRDLFDQCTGGGGGDADCSGVQSDLDQCNRDLQKKSEDLQNCQTDLEKCRNDLQAAGSPQDPPSCPQCPDCPPDTADQDYDDPRDPSTNLAEEEKTTWKEAFLKTRDALKELVEEQGQQQSTCADEPIPRNIQDPRGLPPRYEYLGDAKHCWKETVDEDVYDPRYPRDRDKRLAKDEEEKWKEAYDRLKESCDDTVEEQIDDPRDPSNQLATVGQPMKDSLAKAQLEKKICEKEDDASCTGESLWVDAGKTYKQTISKGVQQLLYCGTRYKGYTTKSKGSIVSQLLDAASDSKFAISFALPAVDAPREWNKKNCKTESKTQRDKREWTKYLSLFLALEKLTFDAPDQDKLDEFCSAKYSKALDECGGGGPVKLVEMAYAENEGERWNVDEAKKKVDLYYASLMTPEGKKTTAENNINQEENPFCRAYPTVATTGQESNKACNVAKSRLDNKSWEKRFKTVYEGTKNKK</sequence>
<reference evidence="4" key="1">
    <citation type="submission" date="2014-11" db="EMBL/GenBank/DDBJ databases">
        <authorList>
            <person name="Otto D Thomas"/>
            <person name="Naeem Raeece"/>
        </authorList>
    </citation>
    <scope>NUCLEOTIDE SEQUENCE</scope>
</reference>
<evidence type="ECO:0000256" key="3">
    <source>
        <dbReference type="SAM" id="SignalP"/>
    </source>
</evidence>
<dbReference type="VEuPathDB" id="CryptoDB:Cvel_8560"/>
<evidence type="ECO:0000313" key="4">
    <source>
        <dbReference type="EMBL" id="CEM47890.1"/>
    </source>
</evidence>
<evidence type="ECO:0000256" key="2">
    <source>
        <dbReference type="SAM" id="MobiDB-lite"/>
    </source>
</evidence>
<keyword evidence="3" id="KW-0732">Signal</keyword>
<protein>
    <submittedName>
        <fullName evidence="4">Uncharacterized protein</fullName>
    </submittedName>
</protein>
<feature type="compositionally biased region" description="Pro residues" evidence="2">
    <location>
        <begin position="251"/>
        <end position="263"/>
    </location>
</feature>
<accession>A0A0G4HU03</accession>
<name>A0A0G4HU03_9ALVE</name>
<gene>
    <name evidence="4" type="ORF">Cvel_8560</name>
</gene>
<feature type="chain" id="PRO_5005192204" evidence="3">
    <location>
        <begin position="23"/>
        <end position="659"/>
    </location>
</feature>
<feature type="signal peptide" evidence="3">
    <location>
        <begin position="1"/>
        <end position="22"/>
    </location>
</feature>